<evidence type="ECO:0000256" key="12">
    <source>
        <dbReference type="ARBA" id="ARBA00070128"/>
    </source>
</evidence>
<dbReference type="SUPFAM" id="SSF52540">
    <property type="entry name" value="P-loop containing nucleoside triphosphate hydrolases"/>
    <property type="match status" value="4"/>
</dbReference>
<reference evidence="17" key="1">
    <citation type="submission" date="2017-02" db="EMBL/GenBank/DDBJ databases">
        <authorList>
            <person name="Varghese N."/>
            <person name="Submissions S."/>
        </authorList>
    </citation>
    <scope>NUCLEOTIDE SEQUENCE [LARGE SCALE GENOMIC DNA]</scope>
    <source>
        <strain evidence="17">DSM 15739</strain>
    </source>
</reference>
<dbReference type="InterPro" id="IPR003711">
    <property type="entry name" value="CarD-like/TRCF_RID"/>
</dbReference>
<dbReference type="Pfam" id="PF00271">
    <property type="entry name" value="Helicase_C"/>
    <property type="match status" value="1"/>
</dbReference>
<dbReference type="Gene3D" id="3.30.2060.10">
    <property type="entry name" value="Penicillin-binding protein 1b domain"/>
    <property type="match status" value="1"/>
</dbReference>
<dbReference type="GO" id="GO:0003684">
    <property type="term" value="F:damaged DNA binding"/>
    <property type="evidence" value="ECO:0007669"/>
    <property type="project" value="InterPro"/>
</dbReference>
<dbReference type="SUPFAM" id="SSF141259">
    <property type="entry name" value="CarD-like"/>
    <property type="match status" value="1"/>
</dbReference>
<dbReference type="GO" id="GO:0006355">
    <property type="term" value="P:regulation of DNA-templated transcription"/>
    <property type="evidence" value="ECO:0007669"/>
    <property type="project" value="UniProtKB-UniRule"/>
</dbReference>
<dbReference type="AlphaFoldDB" id="A0A1T4JL60"/>
<dbReference type="Gene3D" id="2.40.10.170">
    <property type="match status" value="1"/>
</dbReference>
<dbReference type="PROSITE" id="PS51194">
    <property type="entry name" value="HELICASE_CTER"/>
    <property type="match status" value="1"/>
</dbReference>
<sequence length="1173" mass="133482">MINYLNKEPFSKVVQELIKFQASGSQQLVTGVDDSARAVLWAQLFNEQPRQLLIVEPVATHLTQLVDDLQQLLPDYPVHLFPVEEAMPIEFSVASFDNQAMRVEALTALASGEPCVIVASGLALRKRLTPVSIWKEAQVTLSLGDDIERLALEKRLNYLGYTRESMVQSPGEYSIRGSIIDFYPLNYEYPVRLDFFDTELDSIRFFDAETQESIDNVESIQLLPVKDVLFSLEEQQAVLPQIQADLEKRVKKIKDDETQEQVMKGMTDHLERLQHGEPMQYHLAYLEYRDTKGTTLVDYLADDGTLIINELDRIQNRERQSIEEDLFWIEQEMTKGNLLPGLSIKVEATEQIKNAKQPKIYCSVIQRGLGKLTFRAIHHIHYRSMNQFFNQMPLVKTEIDHWLKQENIVQVVLPTLEEARKAQARFEEYGIQPVIIQDTATFSPQAVNIVVGNLTNGFELPVAKWVVLTGKELFNQVKRRSVRKQTLSNAERIKSYSELEIGDYVVHINHGIGQYTGVETIEINGVHRDMVSVVYQDNSRILLPVDQIQLLQKYVASESKVPKLNKLGGAEWQKTKAKIATKIEDIADELIELYAKRENQKGYAFGPDTPEQAAFENAFSYVETEDQLRSTAEIKADMEKERPMDRLLVGDVGYGKTEVAMRAAFKAVMDGKQVAFLVPTTILAQQHYNSLIERFVDFPVNIGLLSRFVTQKQQKETITGLALGKIDIVVGTHRVLSKDIEFADLGLLVVDEEQRFGVKHKERLKQLKSQVDVLTLTATPIPRTLHMSMIGVRDLSVIETPPNDRFPVQTYVMERNEAAIKSAIEREMARGGQCFYLYNRVATIDQRAQELQELVPEARVAVAHGQMTEVQLETILIDFINGAYDILVTTTIIETGVDIPNANTLFVDMADHMGLSTLYQLRGRVGRTNRVAYAYLMYEPFKQLSEVSAKRLQAIQEFTELGSGFKIAMRDLSIRGAGNLLGKQQSGFIDSVGFDMYSQMLKEAVDVKRGLKKPVSEETSESIEWDLMIDAYLPSSYISDERQKIAIYKSIQQVDSEESYRQLQDQLIDRFGEFPDEVSDLLEIALIKHYGLLAGVEQIKQKNDQVEVTFNPRMTRKLQGATIFELLQDIPVKIKVAVEKEQLKVTLQVRGIPSYQWLGYLKNLTQAIAERKK</sequence>
<dbReference type="CDD" id="cd17991">
    <property type="entry name" value="DEXHc_TRCF"/>
    <property type="match status" value="1"/>
</dbReference>
<evidence type="ECO:0000256" key="1">
    <source>
        <dbReference type="ARBA" id="ARBA00004496"/>
    </source>
</evidence>
<dbReference type="PANTHER" id="PTHR47964:SF1">
    <property type="entry name" value="ATP-DEPENDENT DNA HELICASE HOMOLOG RECG, CHLOROPLASTIC"/>
    <property type="match status" value="1"/>
</dbReference>
<dbReference type="Gene3D" id="3.90.1150.50">
    <property type="entry name" value="Transcription-repair-coupling factor, D7 domain"/>
    <property type="match status" value="1"/>
</dbReference>
<dbReference type="InterPro" id="IPR005118">
    <property type="entry name" value="TRCF_C"/>
</dbReference>
<dbReference type="Pfam" id="PF17757">
    <property type="entry name" value="UvrB_inter"/>
    <property type="match status" value="1"/>
</dbReference>
<dbReference type="Pfam" id="PF00270">
    <property type="entry name" value="DEAD"/>
    <property type="match status" value="1"/>
</dbReference>
<dbReference type="EC" id="3.6.4.-" evidence="13"/>
<evidence type="ECO:0000256" key="11">
    <source>
        <dbReference type="ARBA" id="ARBA00061399"/>
    </source>
</evidence>
<dbReference type="InterPro" id="IPR047112">
    <property type="entry name" value="RecG/Mfd"/>
</dbReference>
<evidence type="ECO:0000259" key="15">
    <source>
        <dbReference type="PROSITE" id="PS51194"/>
    </source>
</evidence>
<dbReference type="InterPro" id="IPR014001">
    <property type="entry name" value="Helicase_ATP-bd"/>
</dbReference>
<dbReference type="GO" id="GO:0016787">
    <property type="term" value="F:hydrolase activity"/>
    <property type="evidence" value="ECO:0007669"/>
    <property type="project" value="UniProtKB-KW"/>
</dbReference>
<keyword evidence="9 13" id="KW-0234">DNA repair</keyword>
<keyword evidence="5 13" id="KW-0378">Hydrolase</keyword>
<keyword evidence="6" id="KW-0347">Helicase</keyword>
<dbReference type="SUPFAM" id="SSF143517">
    <property type="entry name" value="TRCF domain-like"/>
    <property type="match status" value="1"/>
</dbReference>
<dbReference type="InterPro" id="IPR027417">
    <property type="entry name" value="P-loop_NTPase"/>
</dbReference>
<keyword evidence="3 13" id="KW-0547">Nucleotide-binding</keyword>
<dbReference type="GO" id="GO:0005524">
    <property type="term" value="F:ATP binding"/>
    <property type="evidence" value="ECO:0007669"/>
    <property type="project" value="UniProtKB-UniRule"/>
</dbReference>
<gene>
    <name evidence="13" type="primary">mfd</name>
    <name evidence="16" type="ORF">SAMN02746011_00100</name>
</gene>
<dbReference type="Proteomes" id="UP000189941">
    <property type="component" value="Unassembled WGS sequence"/>
</dbReference>
<comment type="function">
    <text evidence="13">Couples transcription and DNA repair by recognizing RNA polymerase (RNAP) stalled at DNA lesions. Mediates ATP-dependent release of RNAP and its truncated transcript from the DNA, and recruitment of nucleotide excision repair machinery to the damaged site.</text>
</comment>
<dbReference type="PANTHER" id="PTHR47964">
    <property type="entry name" value="ATP-DEPENDENT DNA HELICASE HOMOLOG RECG, CHLOROPLASTIC"/>
    <property type="match status" value="1"/>
</dbReference>
<dbReference type="InterPro" id="IPR011545">
    <property type="entry name" value="DEAD/DEAH_box_helicase_dom"/>
</dbReference>
<proteinExistence type="inferred from homology"/>
<dbReference type="SMART" id="SM00982">
    <property type="entry name" value="TRCF"/>
    <property type="match status" value="1"/>
</dbReference>
<dbReference type="PROSITE" id="PS51192">
    <property type="entry name" value="HELICASE_ATP_BIND_1"/>
    <property type="match status" value="1"/>
</dbReference>
<feature type="domain" description="Helicase C-terminal" evidence="15">
    <location>
        <begin position="819"/>
        <end position="973"/>
    </location>
</feature>
<evidence type="ECO:0000256" key="9">
    <source>
        <dbReference type="ARBA" id="ARBA00023204"/>
    </source>
</evidence>
<keyword evidence="8 13" id="KW-0238">DNA-binding</keyword>
<evidence type="ECO:0000256" key="8">
    <source>
        <dbReference type="ARBA" id="ARBA00023125"/>
    </source>
</evidence>
<evidence type="ECO:0000313" key="17">
    <source>
        <dbReference type="Proteomes" id="UP000189941"/>
    </source>
</evidence>
<evidence type="ECO:0000256" key="7">
    <source>
        <dbReference type="ARBA" id="ARBA00022840"/>
    </source>
</evidence>
<dbReference type="InterPro" id="IPR004576">
    <property type="entry name" value="Mfd"/>
</dbReference>
<keyword evidence="17" id="KW-1185">Reference proteome</keyword>
<dbReference type="HAMAP" id="MF_00969">
    <property type="entry name" value="TRCF"/>
    <property type="match status" value="1"/>
</dbReference>
<comment type="similarity">
    <text evidence="11 13">In the C-terminal section; belongs to the helicase family. RecG subfamily.</text>
</comment>
<dbReference type="SMART" id="SM01058">
    <property type="entry name" value="CarD_TRCF"/>
    <property type="match status" value="1"/>
</dbReference>
<comment type="similarity">
    <text evidence="10 13">In the N-terminal section; belongs to the UvrB family.</text>
</comment>
<accession>A0A1T4JL60</accession>
<dbReference type="InterPro" id="IPR001650">
    <property type="entry name" value="Helicase_C-like"/>
</dbReference>
<dbReference type="InterPro" id="IPR041471">
    <property type="entry name" value="UvrB_inter"/>
</dbReference>
<dbReference type="FunFam" id="3.40.50.300:FF:000546">
    <property type="entry name" value="Transcription-repair-coupling factor"/>
    <property type="match status" value="1"/>
</dbReference>
<organism evidence="16 17">
    <name type="scientific">Globicatella sulfidifaciens DSM 15739</name>
    <dbReference type="NCBI Taxonomy" id="1121925"/>
    <lineage>
        <taxon>Bacteria</taxon>
        <taxon>Bacillati</taxon>
        <taxon>Bacillota</taxon>
        <taxon>Bacilli</taxon>
        <taxon>Lactobacillales</taxon>
        <taxon>Aerococcaceae</taxon>
        <taxon>Globicatella</taxon>
    </lineage>
</organism>
<name>A0A1T4JL60_9LACT</name>
<dbReference type="GO" id="GO:0005737">
    <property type="term" value="C:cytoplasm"/>
    <property type="evidence" value="ECO:0007669"/>
    <property type="project" value="UniProtKB-SubCell"/>
</dbReference>
<evidence type="ECO:0000256" key="10">
    <source>
        <dbReference type="ARBA" id="ARBA00061104"/>
    </source>
</evidence>
<dbReference type="Pfam" id="PF03461">
    <property type="entry name" value="TRCF"/>
    <property type="match status" value="1"/>
</dbReference>
<dbReference type="InterPro" id="IPR036101">
    <property type="entry name" value="CarD-like/TRCF_RID_sf"/>
</dbReference>
<dbReference type="STRING" id="1121925.SAMN02746011_00100"/>
<dbReference type="GO" id="GO:0003678">
    <property type="term" value="F:DNA helicase activity"/>
    <property type="evidence" value="ECO:0007669"/>
    <property type="project" value="TreeGrafter"/>
</dbReference>
<dbReference type="InterPro" id="IPR037235">
    <property type="entry name" value="TRCF-like_C_D7"/>
</dbReference>
<evidence type="ECO:0000256" key="4">
    <source>
        <dbReference type="ARBA" id="ARBA00022763"/>
    </source>
</evidence>
<evidence type="ECO:0000256" key="5">
    <source>
        <dbReference type="ARBA" id="ARBA00022801"/>
    </source>
</evidence>
<dbReference type="EMBL" id="FUWO01000001">
    <property type="protein sequence ID" value="SJZ30843.1"/>
    <property type="molecule type" value="Genomic_DNA"/>
</dbReference>
<feature type="domain" description="Helicase ATP-binding" evidence="14">
    <location>
        <begin position="637"/>
        <end position="798"/>
    </location>
</feature>
<protein>
    <recommendedName>
        <fullName evidence="12 13">Transcription-repair-coupling factor</fullName>
        <shortName evidence="13">TRCF</shortName>
        <ecNumber evidence="13">3.6.4.-</ecNumber>
    </recommendedName>
</protein>
<evidence type="ECO:0000256" key="2">
    <source>
        <dbReference type="ARBA" id="ARBA00022490"/>
    </source>
</evidence>
<dbReference type="Pfam" id="PF02559">
    <property type="entry name" value="CarD_TRCF_RID"/>
    <property type="match status" value="1"/>
</dbReference>
<evidence type="ECO:0000313" key="16">
    <source>
        <dbReference type="EMBL" id="SJZ30843.1"/>
    </source>
</evidence>
<dbReference type="OrthoDB" id="9804325at2"/>
<keyword evidence="4 13" id="KW-0227">DNA damage</keyword>
<evidence type="ECO:0000256" key="3">
    <source>
        <dbReference type="ARBA" id="ARBA00022741"/>
    </source>
</evidence>
<evidence type="ECO:0000256" key="6">
    <source>
        <dbReference type="ARBA" id="ARBA00022806"/>
    </source>
</evidence>
<dbReference type="NCBIfam" id="TIGR00580">
    <property type="entry name" value="mfd"/>
    <property type="match status" value="1"/>
</dbReference>
<keyword evidence="2 13" id="KW-0963">Cytoplasm</keyword>
<dbReference type="SMART" id="SM00490">
    <property type="entry name" value="HELICc"/>
    <property type="match status" value="1"/>
</dbReference>
<dbReference type="GO" id="GO:0000716">
    <property type="term" value="P:transcription-coupled nucleotide-excision repair, DNA damage recognition"/>
    <property type="evidence" value="ECO:0007669"/>
    <property type="project" value="UniProtKB-UniRule"/>
</dbReference>
<keyword evidence="7 13" id="KW-0067">ATP-binding</keyword>
<dbReference type="Gene3D" id="3.40.50.300">
    <property type="entry name" value="P-loop containing nucleotide triphosphate hydrolases"/>
    <property type="match status" value="2"/>
</dbReference>
<evidence type="ECO:0000256" key="13">
    <source>
        <dbReference type="HAMAP-Rule" id="MF_00969"/>
    </source>
</evidence>
<dbReference type="SMART" id="SM00487">
    <property type="entry name" value="DEXDc"/>
    <property type="match status" value="1"/>
</dbReference>
<dbReference type="Gene3D" id="3.40.50.11180">
    <property type="match status" value="1"/>
</dbReference>
<evidence type="ECO:0000259" key="14">
    <source>
        <dbReference type="PROSITE" id="PS51192"/>
    </source>
</evidence>
<comment type="subcellular location">
    <subcellularLocation>
        <location evidence="1 13">Cytoplasm</location>
    </subcellularLocation>
</comment>